<protein>
    <submittedName>
        <fullName evidence="3">Ig-like domain-containing protein</fullName>
    </submittedName>
</protein>
<reference evidence="4" key="1">
    <citation type="journal article" date="2019" name="Int. J. Syst. Evol. Microbiol.">
        <title>The Global Catalogue of Microorganisms (GCM) 10K type strain sequencing project: providing services to taxonomists for standard genome sequencing and annotation.</title>
        <authorList>
            <consortium name="The Broad Institute Genomics Platform"/>
            <consortium name="The Broad Institute Genome Sequencing Center for Infectious Disease"/>
            <person name="Wu L."/>
            <person name="Ma J."/>
        </authorList>
    </citation>
    <scope>NUCLEOTIDE SEQUENCE [LARGE SCALE GENOMIC DNA]</scope>
    <source>
        <strain evidence="4">CCUG 62953</strain>
    </source>
</reference>
<dbReference type="Gene3D" id="2.40.128.130">
    <property type="entry name" value="Autotransporter beta-domain"/>
    <property type="match status" value="1"/>
</dbReference>
<evidence type="ECO:0000313" key="3">
    <source>
        <dbReference type="EMBL" id="MFD1343707.1"/>
    </source>
</evidence>
<feature type="chain" id="PRO_5045379315" evidence="1">
    <location>
        <begin position="29"/>
        <end position="1421"/>
    </location>
</feature>
<accession>A0ABW3ZKL8</accession>
<evidence type="ECO:0000256" key="1">
    <source>
        <dbReference type="SAM" id="SignalP"/>
    </source>
</evidence>
<dbReference type="SUPFAM" id="SSF103515">
    <property type="entry name" value="Autotransporter"/>
    <property type="match status" value="1"/>
</dbReference>
<dbReference type="InterPro" id="IPR005546">
    <property type="entry name" value="Autotransporte_beta"/>
</dbReference>
<organism evidence="3 4">
    <name type="scientific">Litorisediminicola beolgyonensis</name>
    <dbReference type="NCBI Taxonomy" id="1173614"/>
    <lineage>
        <taxon>Bacteria</taxon>
        <taxon>Pseudomonadati</taxon>
        <taxon>Pseudomonadota</taxon>
        <taxon>Alphaproteobacteria</taxon>
        <taxon>Rhodobacterales</taxon>
        <taxon>Paracoccaceae</taxon>
        <taxon>Litorisediminicola</taxon>
    </lineage>
</organism>
<dbReference type="NCBIfam" id="NF012211">
    <property type="entry name" value="tand_rpt_95"/>
    <property type="match status" value="2"/>
</dbReference>
<dbReference type="SMART" id="SM00869">
    <property type="entry name" value="Autotransporter"/>
    <property type="match status" value="1"/>
</dbReference>
<feature type="domain" description="Autotransporter" evidence="2">
    <location>
        <begin position="1090"/>
        <end position="1389"/>
    </location>
</feature>
<name>A0ABW3ZKL8_9RHOB</name>
<comment type="caution">
    <text evidence="3">The sequence shown here is derived from an EMBL/GenBank/DDBJ whole genome shotgun (WGS) entry which is preliminary data.</text>
</comment>
<dbReference type="Pfam" id="PF17963">
    <property type="entry name" value="Big_9"/>
    <property type="match status" value="4"/>
</dbReference>
<keyword evidence="1" id="KW-0732">Signal</keyword>
<dbReference type="InterPro" id="IPR036709">
    <property type="entry name" value="Autotransporte_beta_dom_sf"/>
</dbReference>
<evidence type="ECO:0000259" key="2">
    <source>
        <dbReference type="PROSITE" id="PS51208"/>
    </source>
</evidence>
<keyword evidence="4" id="KW-1185">Reference proteome</keyword>
<dbReference type="Pfam" id="PF03797">
    <property type="entry name" value="Autotransporter"/>
    <property type="match status" value="1"/>
</dbReference>
<dbReference type="EMBL" id="JBHTMU010000029">
    <property type="protein sequence ID" value="MFD1343707.1"/>
    <property type="molecule type" value="Genomic_DNA"/>
</dbReference>
<dbReference type="RefSeq" id="WP_386804884.1">
    <property type="nucleotide sequence ID" value="NZ_JBHTMU010000029.1"/>
</dbReference>
<feature type="signal peptide" evidence="1">
    <location>
        <begin position="1"/>
        <end position="28"/>
    </location>
</feature>
<dbReference type="PROSITE" id="PS51208">
    <property type="entry name" value="AUTOTRANSPORTER"/>
    <property type="match status" value="1"/>
</dbReference>
<evidence type="ECO:0000313" key="4">
    <source>
        <dbReference type="Proteomes" id="UP001597135"/>
    </source>
</evidence>
<dbReference type="Proteomes" id="UP001597135">
    <property type="component" value="Unassembled WGS sequence"/>
</dbReference>
<proteinExistence type="predicted"/>
<dbReference type="Gene3D" id="2.60.40.3440">
    <property type="match status" value="2"/>
</dbReference>
<gene>
    <name evidence="3" type="ORF">ACFQ4E_14865</name>
</gene>
<sequence>MGTKHAARRRTTSFAGGLLLALVTTATAGPNPLNSNLIPDEFLSRYGITPSCTNCHGNNSSVRPGENTALSQASGGSTLYGRALDANMSFSLDGSGNSIPNSTIQSNGFNTVETTYAPHVATVNGNGFSGGAVTLPGSQSSLAITFDSGLTFFGDGGTLSALNQTGDLASLVPAGVSTAITVPLGSLALETRGARRRAGTPYTLNFSPKNTTGFQNTSAANVERNQIAISFLNIAPTATADNYVATVGNDDRNPLALPVLGNDTDSDGPEADMTVTLVSGLTGTDPGTLSLNPDGNGFLYSLPATLPLTASSTTFQYAPVDGEGLQGNTVTVTINRPAGTPPANPPVAQDDAFTFAEDNVLTGNVANDNGNGPDTDPEGIGTVSFSVLNAPNRGTLDLQTDGSFTYTPLADDTGTLTFDYLADDGTATDTATVTLTLTPVNDAPTAALIALGQRTEAEADLTADLLDSAFVSDVDGDTLVVSDVAVLIQLNETDSNPVDYVETDVYTIAGSTIILSPTALTDLDNDESAEITVTYNISDGTAPTIGNTLTLEIVGLDNGLGRLAGLYADQISSRYNGHFGGINQANASCHTCHVPGQVDADVDTVDECIQSPPVFNSYGLGLCLNRDASTPALADLERRMSEAEPEFAPRLAAAPRFVIDETIPAGDAVGGPLSVASTGKTVDGLTADIVDYLVIAGGALSQTDETGQFTVDDGGQIRVASGATLTPGVYSFTVIPVNDAGQKDNSGNLRDGIPGFFPFDTANQTAFTVEVNAVLPQTVADTASTLIDTPVTIDVTANDLAGNATGVAIASGPGNGTAVVNDDLTVSYTPASGFVGTDSFTYTASNALGTSAAATVTVTVLGSGNVVARDDAATTISGAPVTIDVLANDLGAVTSGTGVTTVAIVSAPDSATEGRLAVSGQSLTFTSVAGFAGAVTARYSATNPGGATTEADVTITVLESGTSLISDTLADPELRKVARSFEQSCALSSDADYLAACVNLTTAASNGENLAPAMRALRNEEHLATVDTARSIARTLGRGLQKRIGLTRNGGVRGFDMSGINLTIDGESVPTQFLSDLFKGVLGLSTQDRLDDTAWGFFVAGDISVSEKDGGDNDDGFETTVGNILIGMDHAPDPGRAIGVALGYTTAETDFSGGGSLDTQAVQASIYGRVDDALADGIDFDGYLSLGRLKFDSDRRILFTANGVTVDESAEAEFEGTYINIVPTLSFSEQLGRYGDPLGDIRTGTELRWKAGLDYLRLNVDGYTEKGGAGLGLTTQSETYESLLLFLGVDARRPIWLSPRVASELRGGLTLRSELLDETRSVTSSFAAAGDGAPTFTVAEDGANGLGGTVDFGITLGLNPGELAVDYSYDFNSGGLRTHGISLGYSQTFGQRGNLDLGLRRNFAEGQDGSLDAEANYTVNF</sequence>